<dbReference type="Pfam" id="PF08726">
    <property type="entry name" value="EFhand_Ca_insen"/>
    <property type="match status" value="1"/>
</dbReference>
<reference evidence="8" key="3">
    <citation type="submission" date="2025-09" db="UniProtKB">
        <authorList>
            <consortium name="Ensembl"/>
        </authorList>
    </citation>
    <scope>IDENTIFICATION</scope>
</reference>
<dbReference type="AlphaFoldDB" id="A0A8C7U2B6"/>
<gene>
    <name evidence="8" type="primary">LOC110502521</name>
</gene>
<evidence type="ECO:0000256" key="2">
    <source>
        <dbReference type="ARBA" id="ARBA00022723"/>
    </source>
</evidence>
<keyword evidence="5" id="KW-0009">Actin-binding</keyword>
<evidence type="ECO:0000313" key="8">
    <source>
        <dbReference type="Ensembl" id="ENSOMYP00000087951.2"/>
    </source>
</evidence>
<dbReference type="FunFam" id="1.20.58.60:FF:000005">
    <property type="entry name" value="Actinin alpha 1"/>
    <property type="match status" value="1"/>
</dbReference>
<dbReference type="SUPFAM" id="SSF46966">
    <property type="entry name" value="Spectrin repeat"/>
    <property type="match status" value="4"/>
</dbReference>
<keyword evidence="6" id="KW-0175">Coiled coil</keyword>
<evidence type="ECO:0000256" key="6">
    <source>
        <dbReference type="SAM" id="Coils"/>
    </source>
</evidence>
<dbReference type="CDD" id="cd21214">
    <property type="entry name" value="CH_ACTN_rpt1"/>
    <property type="match status" value="1"/>
</dbReference>
<dbReference type="Gene3D" id="1.20.58.60">
    <property type="match status" value="4"/>
</dbReference>
<dbReference type="CDD" id="cd00176">
    <property type="entry name" value="SPEC"/>
    <property type="match status" value="1"/>
</dbReference>
<dbReference type="Gene3D" id="1.10.238.10">
    <property type="entry name" value="EF-hand"/>
    <property type="match status" value="1"/>
</dbReference>
<dbReference type="SMART" id="SM00033">
    <property type="entry name" value="CH"/>
    <property type="match status" value="2"/>
</dbReference>
<dbReference type="Gene3D" id="1.10.418.10">
    <property type="entry name" value="Calponin-like domain"/>
    <property type="match status" value="2"/>
</dbReference>
<dbReference type="InterPro" id="IPR001715">
    <property type="entry name" value="CH_dom"/>
</dbReference>
<dbReference type="Proteomes" id="UP000694395">
    <property type="component" value="Chromosome 23"/>
</dbReference>
<evidence type="ECO:0000259" key="7">
    <source>
        <dbReference type="PROSITE" id="PS50021"/>
    </source>
</evidence>
<keyword evidence="9" id="KW-1185">Reference proteome</keyword>
<dbReference type="GO" id="GO:0046872">
    <property type="term" value="F:metal ion binding"/>
    <property type="evidence" value="ECO:0007669"/>
    <property type="project" value="UniProtKB-KW"/>
</dbReference>
<dbReference type="Pfam" id="PF00435">
    <property type="entry name" value="Spectrin"/>
    <property type="match status" value="4"/>
</dbReference>
<sequence length="858" mass="99020">MMTQIETTVHYDNGFGDEEDYMIQEDEWDRDMLLDPAWEKQQRKTFTAWCNSHLRKAETQIENIEDDFRNGLKLMLLLEIISGERLPKPDRGKMRFHKIANVNKALDFITSKGVKLVSIGAEEIVDGNIKMTLGMIWTIILRFAIQDISDQCWGPLLSYHANLTSDLDGLAFCALIHRHRPDLIDYAKLNKDDPMGNLNLAFEIAEKHLDIPKMLDAEDIINTPKPDERAIMTYVSCFYHAFAGAEQAETAANRICKVLDVNQENEKLMEEYERLASELLEWIRRTTPWLENRAAEKTMVEMQRKLEDFRDYRRMHKPPKVQEKCQLEISFNTLQTKLRISNRPAFMPSEGKMVSDIASAWQGLEGAEKGYEEWILTEIRRLERLDHLAEKFCQKATTHETWASGKELILSQKDYETATLTEVRALLRKHEAFESDLAAHQDRVEQIAAIAQELNELDYHGVASVNKRCQSICDLWDQLGTLTQKRREALERTEKLLETIDQLFLEFAKRSAPFNNWMEGAMEDLQDMFIVHTIDEVQSLISAHEQFKATLPEADGERQAILGIHNEVQKISQSYGIKANLLNLYSTITTEELLAKWDKVKKLVPQREGSLQEELARQHTNERLRRLFATQANLIGPWIQTRMEEIGHCSLEVGGTLEDQMTQLKQFEHIIVTYKPNIDKLEGDHQHIQESLVFDNKHTNYTMEHIRVGWELLLTTIARTINEIETQILTRDAKGISQEQMHEFRSSFNHFDRGEVEFARIMMLVDPSATGMVSFQSFIDFMTRETADTDTAEQVVASFRILAADKPYILVEELRRELPPDQAEYCILRMPRYSGPGGSAGALDYTAFSTALYGESDL</sequence>
<dbReference type="FunFam" id="1.20.58.60:FF:000004">
    <property type="entry name" value="Actinin alpha 1"/>
    <property type="match status" value="1"/>
</dbReference>
<dbReference type="FunFam" id="1.10.418.10:FF:000001">
    <property type="entry name" value="Actinin alpha 1"/>
    <property type="match status" value="1"/>
</dbReference>
<dbReference type="PROSITE" id="PS00019">
    <property type="entry name" value="ACTININ_1"/>
    <property type="match status" value="1"/>
</dbReference>
<keyword evidence="3" id="KW-0677">Repeat</keyword>
<dbReference type="SMART" id="SM01184">
    <property type="entry name" value="efhand_Ca_insen"/>
    <property type="match status" value="1"/>
</dbReference>
<dbReference type="SMART" id="SM00150">
    <property type="entry name" value="SPEC"/>
    <property type="match status" value="2"/>
</dbReference>
<feature type="coiled-coil region" evidence="6">
    <location>
        <begin position="423"/>
        <end position="457"/>
    </location>
</feature>
<evidence type="ECO:0000256" key="5">
    <source>
        <dbReference type="ARBA" id="ARBA00023203"/>
    </source>
</evidence>
<keyword evidence="4" id="KW-0106">Calcium</keyword>
<evidence type="ECO:0000256" key="1">
    <source>
        <dbReference type="ARBA" id="ARBA00010255"/>
    </source>
</evidence>
<feature type="domain" description="Calponin-homology (CH)" evidence="7">
    <location>
        <begin position="40"/>
        <end position="144"/>
    </location>
</feature>
<organism evidence="8 9">
    <name type="scientific">Oncorhynchus mykiss</name>
    <name type="common">Rainbow trout</name>
    <name type="synonym">Salmo gairdneri</name>
    <dbReference type="NCBI Taxonomy" id="8022"/>
    <lineage>
        <taxon>Eukaryota</taxon>
        <taxon>Metazoa</taxon>
        <taxon>Chordata</taxon>
        <taxon>Craniata</taxon>
        <taxon>Vertebrata</taxon>
        <taxon>Euteleostomi</taxon>
        <taxon>Actinopterygii</taxon>
        <taxon>Neopterygii</taxon>
        <taxon>Teleostei</taxon>
        <taxon>Protacanthopterygii</taxon>
        <taxon>Salmoniformes</taxon>
        <taxon>Salmonidae</taxon>
        <taxon>Salmoninae</taxon>
        <taxon>Oncorhynchus</taxon>
    </lineage>
</organism>
<dbReference type="InterPro" id="IPR036872">
    <property type="entry name" value="CH_dom_sf"/>
</dbReference>
<protein>
    <submittedName>
        <fullName evidence="8">Actinin, alpha 2b</fullName>
    </submittedName>
</protein>
<dbReference type="GeneTree" id="ENSGT00940000153968"/>
<dbReference type="SUPFAM" id="SSF47473">
    <property type="entry name" value="EF-hand"/>
    <property type="match status" value="1"/>
</dbReference>
<dbReference type="InterPro" id="IPR001589">
    <property type="entry name" value="Actinin_actin-bd_CS"/>
</dbReference>
<name>A0A8C7U2B6_ONCMY</name>
<feature type="domain" description="Calponin-homology (CH)" evidence="7">
    <location>
        <begin position="168"/>
        <end position="243"/>
    </location>
</feature>
<comment type="similarity">
    <text evidence="1">Belongs to the alpha-actinin family.</text>
</comment>
<dbReference type="FunFam" id="1.20.58.60:FF:000003">
    <property type="entry name" value="Actinin, alpha 1"/>
    <property type="match status" value="1"/>
</dbReference>
<dbReference type="FunFam" id="1.10.238.10:FF:000004">
    <property type="entry name" value="Actinin alpha 1"/>
    <property type="match status" value="1"/>
</dbReference>
<dbReference type="FunFam" id="1.10.418.10:FF:000005">
    <property type="entry name" value="Actinin alpha 4"/>
    <property type="match status" value="1"/>
</dbReference>
<dbReference type="GO" id="GO:0003779">
    <property type="term" value="F:actin binding"/>
    <property type="evidence" value="ECO:0007669"/>
    <property type="project" value="UniProtKB-KW"/>
</dbReference>
<dbReference type="InterPro" id="IPR011992">
    <property type="entry name" value="EF-hand-dom_pair"/>
</dbReference>
<dbReference type="InterPro" id="IPR018159">
    <property type="entry name" value="Spectrin/alpha-actinin"/>
</dbReference>
<reference evidence="8" key="1">
    <citation type="submission" date="2020-07" db="EMBL/GenBank/DDBJ databases">
        <title>A long reads based de novo assembly of the rainbow trout Arlee double haploid line genome.</title>
        <authorList>
            <person name="Gao G."/>
            <person name="Palti Y."/>
        </authorList>
    </citation>
    <scope>NUCLEOTIDE SEQUENCE [LARGE SCALE GENOMIC DNA]</scope>
</reference>
<dbReference type="Pfam" id="PF00307">
    <property type="entry name" value="CH"/>
    <property type="match status" value="2"/>
</dbReference>
<feature type="coiled-coil region" evidence="6">
    <location>
        <begin position="258"/>
        <end position="312"/>
    </location>
</feature>
<dbReference type="InterPro" id="IPR002017">
    <property type="entry name" value="Spectrin_repeat"/>
</dbReference>
<dbReference type="PROSITE" id="PS50021">
    <property type="entry name" value="CH"/>
    <property type="match status" value="2"/>
</dbReference>
<keyword evidence="2" id="KW-0479">Metal-binding</keyword>
<evidence type="ECO:0000313" key="9">
    <source>
        <dbReference type="Proteomes" id="UP000694395"/>
    </source>
</evidence>
<evidence type="ECO:0000256" key="3">
    <source>
        <dbReference type="ARBA" id="ARBA00022737"/>
    </source>
</evidence>
<proteinExistence type="inferred from homology"/>
<dbReference type="SUPFAM" id="SSF47576">
    <property type="entry name" value="Calponin-homology domain, CH-domain"/>
    <property type="match status" value="1"/>
</dbReference>
<evidence type="ECO:0000256" key="4">
    <source>
        <dbReference type="ARBA" id="ARBA00022837"/>
    </source>
</evidence>
<dbReference type="InterPro" id="IPR014837">
    <property type="entry name" value="EF-hand_Ca_insen"/>
</dbReference>
<dbReference type="PROSITE" id="PS00020">
    <property type="entry name" value="ACTININ_2"/>
    <property type="match status" value="1"/>
</dbReference>
<dbReference type="FunFam" id="1.20.58.60:FF:000002">
    <property type="entry name" value="Actinin, alpha 1"/>
    <property type="match status" value="1"/>
</dbReference>
<dbReference type="Ensembl" id="ENSOMYT00000095804.2">
    <property type="protein sequence ID" value="ENSOMYP00000087951.2"/>
    <property type="gene ID" value="ENSOMYG00000039738.2"/>
</dbReference>
<dbReference type="PANTHER" id="PTHR11915">
    <property type="entry name" value="SPECTRIN/FILAMIN RELATED CYTOSKELETAL PROTEIN"/>
    <property type="match status" value="1"/>
</dbReference>
<accession>A0A8C7U2B6</accession>
<reference evidence="8" key="2">
    <citation type="submission" date="2025-08" db="UniProtKB">
        <authorList>
            <consortium name="Ensembl"/>
        </authorList>
    </citation>
    <scope>IDENTIFICATION</scope>
</reference>